<feature type="compositionally biased region" description="Basic and acidic residues" evidence="1">
    <location>
        <begin position="916"/>
        <end position="927"/>
    </location>
</feature>
<accession>A0AAE0SVE7</accession>
<dbReference type="EMBL" id="JAEAOA010002310">
    <property type="protein sequence ID" value="KAK3598474.1"/>
    <property type="molecule type" value="Genomic_DNA"/>
</dbReference>
<evidence type="ECO:0000256" key="1">
    <source>
        <dbReference type="SAM" id="MobiDB-lite"/>
    </source>
</evidence>
<gene>
    <name evidence="2" type="ORF">CHS0354_039562</name>
</gene>
<feature type="region of interest" description="Disordered" evidence="1">
    <location>
        <begin position="1267"/>
        <end position="1288"/>
    </location>
</feature>
<sequence length="1385" mass="158378">MLSPLSRGYGTWSGRVEYSQPNGLSRENTFPSIGERNLTGISLSASIGTKASAPTAPLQPLQPHPREHSYGEMYLPKTYLTRKGALLLFTAPESEIDDSDFNARWQRQQLYKMRRDRVAKLIDLSLRLGNLTRLSNSVLQYGTQDFDPENASISDEKNKQFLKFLQNLDQKEIDTHVKPGGDLEFYLRDLKSRGSARYVVSGDTYLPKSRISQELQSLLHGLDANCPPSFSQEATILGERSHSRLSDQFTRPVSRASSRAQSPGSAHPSTPKSYNVLSCKKLTASIKSSNYLGRPSSTEPLQEDPPVQDAIGVGISPAEEGTDGSGLEGYISPLTRKLFRMPGTQPSVAGSSITEEEESLDHLSRTLKERATSPGMPLIYEVTGEESEDEDKVDEVLLERFRKGGSLFSMQSEEVLTQYQETIPPPSERDNLERQNEDHISKIETKEEEVKRPQSAKRKASVSSRSSSASRPTSARQIQAQSVPSRPSSAMNRNMADKLEAEEIMNQSIYMVPKELVENKGMVEVLEKELVENKDMVEVLEKELVENEGMVEVFKKALVENKGMVEVLEKELVENEGIKEVFEKKLVENEGIYEVLEKHTEVTEANTLKPLMSEIQVASIGEEKRDDEGRDAKNNEKEITANKIIEVPNNSLKPQNMNKDEKQIISLLETKEVSAKSEVASMKITEGDTKVVSTENNQTYQEINLEPVKGQDVNTNGKAMLDVPENKTDHQNYLSEIPITEKPVQESNINHMDQNITDLKSGKKQLPPSSKLIKLERHSTLGKITAKTQEYKKLDIRKPVITSPVKRNDAKSKMNMKVNIDSNSSSLKQRVMTQVLKKDEANNLDGASKELETETDASSKSELSHLTQLAQSIGGKVPKAPGKGKKLMGVKKRQKSSTSLDKTDTVSETTSSVGSKKRDSLKIPEHMKDALTRRPSLSKEELEKEMERRGLIVNGKVSELVDATLSGPTLHSIGEGLTEEELELAKQILQEKLAAAKEKIDDPKGQGKKSPVNKSASSRKSKKKEEKSDIEKEQEAIRERHEREKKKWKRGLTLVIGMKNREEEVRALQEKIAERKAMLKQQKDLNEAKTKELQEEMDRLQQEADEIQRTEDDVRAQLTEMKRKQREERQARKNEMLEKKKQEIAAKREKERKEAEEKRKKEQEMHEKIADAEMRRRLREEEERNREEEERLAEERYMEEIKEQQRLAEEEEERARELERQAEEEAMQRLVEERNEAERQKRMLMEEKMRMEEELLREQAFELERQRQLEEEERKRLEEEQARKDQEMARITELRMMEEKAKAEMQLALEQKRTEAILRRDKNLEARQNISQLRYRQAITRAWVFSYFVKWPRETFEQPIGGKPKNKRMPRAKTPKPDSGAQKPS</sequence>
<feature type="compositionally biased region" description="Basic and acidic residues" evidence="1">
    <location>
        <begin position="838"/>
        <end position="863"/>
    </location>
</feature>
<feature type="region of interest" description="Disordered" evidence="1">
    <location>
        <begin position="997"/>
        <end position="1052"/>
    </location>
</feature>
<feature type="compositionally biased region" description="Basic and acidic residues" evidence="1">
    <location>
        <begin position="1023"/>
        <end position="1042"/>
    </location>
</feature>
<keyword evidence="3" id="KW-1185">Reference proteome</keyword>
<reference evidence="2" key="2">
    <citation type="journal article" date="2021" name="Genome Biol. Evol.">
        <title>Developing a high-quality reference genome for a parasitic bivalve with doubly uniparental inheritance (Bivalvia: Unionida).</title>
        <authorList>
            <person name="Smith C.H."/>
        </authorList>
    </citation>
    <scope>NUCLEOTIDE SEQUENCE</scope>
    <source>
        <strain evidence="2">CHS0354</strain>
        <tissue evidence="2">Mantle</tissue>
    </source>
</reference>
<organism evidence="2 3">
    <name type="scientific">Potamilus streckersoni</name>
    <dbReference type="NCBI Taxonomy" id="2493646"/>
    <lineage>
        <taxon>Eukaryota</taxon>
        <taxon>Metazoa</taxon>
        <taxon>Spiralia</taxon>
        <taxon>Lophotrochozoa</taxon>
        <taxon>Mollusca</taxon>
        <taxon>Bivalvia</taxon>
        <taxon>Autobranchia</taxon>
        <taxon>Heteroconchia</taxon>
        <taxon>Palaeoheterodonta</taxon>
        <taxon>Unionida</taxon>
        <taxon>Unionoidea</taxon>
        <taxon>Unionidae</taxon>
        <taxon>Ambleminae</taxon>
        <taxon>Lampsilini</taxon>
        <taxon>Potamilus</taxon>
    </lineage>
</organism>
<feature type="compositionally biased region" description="Basic residues" evidence="1">
    <location>
        <begin position="1364"/>
        <end position="1374"/>
    </location>
</feature>
<dbReference type="Proteomes" id="UP001195483">
    <property type="component" value="Unassembled WGS sequence"/>
</dbReference>
<feature type="region of interest" description="Disordered" evidence="1">
    <location>
        <begin position="241"/>
        <end position="274"/>
    </location>
</feature>
<feature type="region of interest" description="Disordered" evidence="1">
    <location>
        <begin position="838"/>
        <end position="927"/>
    </location>
</feature>
<feature type="compositionally biased region" description="Basic and acidic residues" evidence="1">
    <location>
        <begin position="440"/>
        <end position="452"/>
    </location>
</feature>
<dbReference type="InterPro" id="IPR031440">
    <property type="entry name" value="DUF4670"/>
</dbReference>
<feature type="region of interest" description="Disordered" evidence="1">
    <location>
        <begin position="1356"/>
        <end position="1385"/>
    </location>
</feature>
<evidence type="ECO:0000313" key="2">
    <source>
        <dbReference type="EMBL" id="KAK3598474.1"/>
    </source>
</evidence>
<protein>
    <submittedName>
        <fullName evidence="2">Uncharacterized protein</fullName>
    </submittedName>
</protein>
<name>A0AAE0SVE7_9BIVA</name>
<feature type="region of interest" description="Disordered" evidence="1">
    <location>
        <begin position="440"/>
        <end position="492"/>
    </location>
</feature>
<feature type="region of interest" description="Disordered" evidence="1">
    <location>
        <begin position="1083"/>
        <end position="1238"/>
    </location>
</feature>
<feature type="compositionally biased region" description="Basic residues" evidence="1">
    <location>
        <begin position="882"/>
        <end position="895"/>
    </location>
</feature>
<comment type="caution">
    <text evidence="2">The sequence shown here is derived from an EMBL/GenBank/DDBJ whole genome shotgun (WGS) entry which is preliminary data.</text>
</comment>
<dbReference type="PANTHER" id="PTHR21937:SF6">
    <property type="entry name" value="CCDC66 DOMAIN-CONTAINING PROTEIN"/>
    <property type="match status" value="1"/>
</dbReference>
<evidence type="ECO:0000313" key="3">
    <source>
        <dbReference type="Proteomes" id="UP001195483"/>
    </source>
</evidence>
<reference evidence="2" key="3">
    <citation type="submission" date="2023-05" db="EMBL/GenBank/DDBJ databases">
        <authorList>
            <person name="Smith C.H."/>
        </authorList>
    </citation>
    <scope>NUCLEOTIDE SEQUENCE</scope>
    <source>
        <strain evidence="2">CHS0354</strain>
        <tissue evidence="2">Mantle</tissue>
    </source>
</reference>
<feature type="compositionally biased region" description="Low complexity" evidence="1">
    <location>
        <begin position="461"/>
        <end position="476"/>
    </location>
</feature>
<feature type="compositionally biased region" description="Polar residues" evidence="1">
    <location>
        <begin position="289"/>
        <end position="300"/>
    </location>
</feature>
<reference evidence="2" key="1">
    <citation type="journal article" date="2021" name="Genome Biol. Evol.">
        <title>A High-Quality Reference Genome for a Parasitic Bivalve with Doubly Uniparental Inheritance (Bivalvia: Unionida).</title>
        <authorList>
            <person name="Smith C.H."/>
        </authorList>
    </citation>
    <scope>NUCLEOTIDE SEQUENCE</scope>
    <source>
        <strain evidence="2">CHS0354</strain>
    </source>
</reference>
<proteinExistence type="predicted"/>
<feature type="compositionally biased region" description="Polar residues" evidence="1">
    <location>
        <begin position="246"/>
        <end position="274"/>
    </location>
</feature>
<feature type="compositionally biased region" description="Polar residues" evidence="1">
    <location>
        <begin position="896"/>
        <end position="914"/>
    </location>
</feature>
<dbReference type="PANTHER" id="PTHR21937">
    <property type="entry name" value="CCDC66 DOMAIN-CONTAINING PROTEIN"/>
    <property type="match status" value="1"/>
</dbReference>
<feature type="compositionally biased region" description="Polar residues" evidence="1">
    <location>
        <begin position="477"/>
        <end position="492"/>
    </location>
</feature>
<feature type="region of interest" description="Disordered" evidence="1">
    <location>
        <begin position="289"/>
        <end position="328"/>
    </location>
</feature>